<sequence length="129" mass="13589">MTAVYYPAIIERGPHGYGVFFPDLPGCVSAGDTLQDAARNAEEALDLHLSGLAEDGIAFPVPGDLDAIPPDPDVIEAARMLVRGEQPGRSVRVQVSIDEGLLARIDRVAPNRSGFLADAARVALAARNA</sequence>
<reference evidence="3" key="1">
    <citation type="journal article" date="2019" name="Int. J. Syst. Evol. Microbiol.">
        <title>The Global Catalogue of Microorganisms (GCM) 10K type strain sequencing project: providing services to taxonomists for standard genome sequencing and annotation.</title>
        <authorList>
            <consortium name="The Broad Institute Genomics Platform"/>
            <consortium name="The Broad Institute Genome Sequencing Center for Infectious Disease"/>
            <person name="Wu L."/>
            <person name="Ma J."/>
        </authorList>
    </citation>
    <scope>NUCLEOTIDE SEQUENCE [LARGE SCALE GENOMIC DNA]</scope>
    <source>
        <strain evidence="3">CGMCC 1.10106</strain>
    </source>
</reference>
<proteinExistence type="predicted"/>
<dbReference type="RefSeq" id="WP_188448355.1">
    <property type="nucleotide sequence ID" value="NZ_BMDW01000018.1"/>
</dbReference>
<dbReference type="PANTHER" id="PTHR34504:SF2">
    <property type="entry name" value="UPF0150 PROTEIN SSL0259"/>
    <property type="match status" value="1"/>
</dbReference>
<dbReference type="InterPro" id="IPR031807">
    <property type="entry name" value="HicB-like"/>
</dbReference>
<dbReference type="Proteomes" id="UP000618591">
    <property type="component" value="Unassembled WGS sequence"/>
</dbReference>
<feature type="domain" description="HicB-like antitoxin of toxin-antitoxin system" evidence="1">
    <location>
        <begin position="6"/>
        <end position="120"/>
    </location>
</feature>
<accession>A0ABQ1H261</accession>
<keyword evidence="3" id="KW-1185">Reference proteome</keyword>
<dbReference type="EMBL" id="BMDW01000018">
    <property type="protein sequence ID" value="GGA55215.1"/>
    <property type="molecule type" value="Genomic_DNA"/>
</dbReference>
<organism evidence="2 3">
    <name type="scientific">Sphingomonas psychrolutea</name>
    <dbReference type="NCBI Taxonomy" id="1259676"/>
    <lineage>
        <taxon>Bacteria</taxon>
        <taxon>Pseudomonadati</taxon>
        <taxon>Pseudomonadota</taxon>
        <taxon>Alphaproteobacteria</taxon>
        <taxon>Sphingomonadales</taxon>
        <taxon>Sphingomonadaceae</taxon>
        <taxon>Sphingomonas</taxon>
    </lineage>
</organism>
<dbReference type="InterPro" id="IPR035069">
    <property type="entry name" value="TTHA1013/TTHA0281-like"/>
</dbReference>
<evidence type="ECO:0000313" key="2">
    <source>
        <dbReference type="EMBL" id="GGA55215.1"/>
    </source>
</evidence>
<dbReference type="PANTHER" id="PTHR34504">
    <property type="entry name" value="ANTITOXIN HICB"/>
    <property type="match status" value="1"/>
</dbReference>
<evidence type="ECO:0000313" key="3">
    <source>
        <dbReference type="Proteomes" id="UP000618591"/>
    </source>
</evidence>
<dbReference type="InterPro" id="IPR051404">
    <property type="entry name" value="TA_system_antitoxin"/>
</dbReference>
<evidence type="ECO:0000259" key="1">
    <source>
        <dbReference type="Pfam" id="PF15919"/>
    </source>
</evidence>
<dbReference type="SUPFAM" id="SSF143100">
    <property type="entry name" value="TTHA1013/TTHA0281-like"/>
    <property type="match status" value="1"/>
</dbReference>
<dbReference type="Pfam" id="PF15919">
    <property type="entry name" value="HicB_lk_antitox"/>
    <property type="match status" value="1"/>
</dbReference>
<comment type="caution">
    <text evidence="2">The sequence shown here is derived from an EMBL/GenBank/DDBJ whole genome shotgun (WGS) entry which is preliminary data.</text>
</comment>
<protein>
    <submittedName>
        <fullName evidence="2">HicB family protein</fullName>
    </submittedName>
</protein>
<dbReference type="Gene3D" id="3.30.160.250">
    <property type="match status" value="1"/>
</dbReference>
<gene>
    <name evidence="2" type="ORF">GCM10011395_27000</name>
</gene>
<name>A0ABQ1H261_9SPHN</name>